<name>A0A127FD84_STEDE</name>
<comment type="function">
    <text evidence="1">Required for ubiquinone (coenzyme Q) biosynthesis. Binds hydrophobic ubiquinone biosynthetic intermediates via its SCP2 domain and is essential for the stability of the Ubi complex. May constitute a docking platform where Ubi enzymes assemble and access their SCP2-bound polyprenyl substrates.</text>
</comment>
<dbReference type="RefSeq" id="WP_066922344.1">
    <property type="nucleotide sequence ID" value="NZ_CP011971.1"/>
</dbReference>
<dbReference type="Pfam" id="PF02036">
    <property type="entry name" value="SCP2"/>
    <property type="match status" value="1"/>
</dbReference>
<dbReference type="HAMAP" id="MF_02215">
    <property type="entry name" value="UbiJ"/>
    <property type="match status" value="1"/>
</dbReference>
<dbReference type="InterPro" id="IPR038989">
    <property type="entry name" value="UbiJ"/>
</dbReference>
<dbReference type="PANTHER" id="PTHR38693">
    <property type="entry name" value="UBIQUINONE BIOSYNTHESIS PROTEIN UBIJ"/>
    <property type="match status" value="1"/>
</dbReference>
<feature type="coiled-coil region" evidence="2">
    <location>
        <begin position="168"/>
        <end position="195"/>
    </location>
</feature>
<comment type="subcellular location">
    <subcellularLocation>
        <location evidence="1">Cytoplasm</location>
    </subcellularLocation>
</comment>
<dbReference type="STRING" id="465721.ACG33_14830"/>
<sequence>MRLALLESLLNRHIAASSEARSLCRRLGTKTLALHIQGLPLSLYFLVDGQRLQLTTDHGGSTDASLSGSPLSFLRLMGQAPEGAVRTGSIQINGDAEVAQTFSELLRQARPDLEEELARYIGDVAAHQIGNAARSTLDFVQRSGRTLAQNVTEFLQEEGRDAPNRTEADELMTGVDRLRDDVDRLAARLDQLERQRLR</sequence>
<keyword evidence="2" id="KW-0175">Coiled coil</keyword>
<evidence type="ECO:0000313" key="5">
    <source>
        <dbReference type="Proteomes" id="UP000070250"/>
    </source>
</evidence>
<evidence type="ECO:0000313" key="4">
    <source>
        <dbReference type="EMBL" id="AMN48347.1"/>
    </source>
</evidence>
<keyword evidence="1" id="KW-0831">Ubiquinone biosynthesis</keyword>
<dbReference type="AlphaFoldDB" id="A0A127FD84"/>
<dbReference type="EMBL" id="CP011971">
    <property type="protein sequence ID" value="AMN48347.1"/>
    <property type="molecule type" value="Genomic_DNA"/>
</dbReference>
<accession>A0A127FD84</accession>
<dbReference type="GO" id="GO:0005737">
    <property type="term" value="C:cytoplasm"/>
    <property type="evidence" value="ECO:0007669"/>
    <property type="project" value="UniProtKB-SubCell"/>
</dbReference>
<dbReference type="InterPro" id="IPR003033">
    <property type="entry name" value="SCP2_sterol-bd_dom"/>
</dbReference>
<keyword evidence="5" id="KW-1185">Reference proteome</keyword>
<comment type="similarity">
    <text evidence="1">Belongs to the UbiJ family.</text>
</comment>
<dbReference type="SUPFAM" id="SSF55718">
    <property type="entry name" value="SCP-like"/>
    <property type="match status" value="1"/>
</dbReference>
<protein>
    <recommendedName>
        <fullName evidence="1">Ubiquinone biosynthesis accessory factor UbiJ</fullName>
    </recommendedName>
</protein>
<evidence type="ECO:0000256" key="2">
    <source>
        <dbReference type="SAM" id="Coils"/>
    </source>
</evidence>
<keyword evidence="1" id="KW-0963">Cytoplasm</keyword>
<dbReference type="KEGG" id="sdf:ACG33_14830"/>
<organism evidence="4 5">
    <name type="scientific">Steroidobacter denitrificans</name>
    <dbReference type="NCBI Taxonomy" id="465721"/>
    <lineage>
        <taxon>Bacteria</taxon>
        <taxon>Pseudomonadati</taxon>
        <taxon>Pseudomonadota</taxon>
        <taxon>Gammaproteobacteria</taxon>
        <taxon>Steroidobacterales</taxon>
        <taxon>Steroidobacteraceae</taxon>
        <taxon>Steroidobacter</taxon>
    </lineage>
</organism>
<dbReference type="Proteomes" id="UP000070250">
    <property type="component" value="Chromosome"/>
</dbReference>
<dbReference type="InterPro" id="IPR036527">
    <property type="entry name" value="SCP2_sterol-bd_dom_sf"/>
</dbReference>
<reference evidence="4 5" key="1">
    <citation type="submission" date="2015-06" db="EMBL/GenBank/DDBJ databases">
        <title>A Comprehensive Approach to Explore the Metabolic and Phylogenetic Diversity of Bacterial Steroid Degradation in the Environment: Testosterone as an Example.</title>
        <authorList>
            <person name="Yang F.-C."/>
            <person name="Chen Y.-L."/>
            <person name="Yu C.-P."/>
            <person name="Tang S.-L."/>
            <person name="Wang P.-H."/>
            <person name="Ismail W."/>
            <person name="Wang C.-H."/>
            <person name="Yang C.-Y."/>
            <person name="Chiang Y.-R."/>
        </authorList>
    </citation>
    <scope>NUCLEOTIDE SEQUENCE [LARGE SCALE GENOMIC DNA]</scope>
    <source>
        <strain evidence="4 5">DSM 18526</strain>
    </source>
</reference>
<dbReference type="GO" id="GO:0006744">
    <property type="term" value="P:ubiquinone biosynthetic process"/>
    <property type="evidence" value="ECO:0007669"/>
    <property type="project" value="UniProtKB-UniRule"/>
</dbReference>
<dbReference type="PANTHER" id="PTHR38693:SF1">
    <property type="entry name" value="UBIQUINONE BIOSYNTHESIS ACCESSORY FACTOR UBIJ"/>
    <property type="match status" value="1"/>
</dbReference>
<evidence type="ECO:0000256" key="1">
    <source>
        <dbReference type="HAMAP-Rule" id="MF_02215"/>
    </source>
</evidence>
<proteinExistence type="inferred from homology"/>
<dbReference type="OrthoDB" id="9796077at2"/>
<feature type="domain" description="SCP2" evidence="3">
    <location>
        <begin position="11"/>
        <end position="106"/>
    </location>
</feature>
<evidence type="ECO:0000259" key="3">
    <source>
        <dbReference type="Pfam" id="PF02036"/>
    </source>
</evidence>
<gene>
    <name evidence="1" type="primary">ubiJ</name>
    <name evidence="4" type="ORF">ACG33_14830</name>
</gene>
<dbReference type="UniPathway" id="UPA00232"/>
<comment type="pathway">
    <text evidence="1">Cofactor biosynthesis; ubiquinone biosynthesis.</text>
</comment>